<comment type="caution">
    <text evidence="3">The sequence shown here is derived from an EMBL/GenBank/DDBJ whole genome shotgun (WGS) entry which is preliminary data.</text>
</comment>
<gene>
    <name evidence="3" type="ORF">AV274_1464</name>
</gene>
<accession>A0A196SLL1</accession>
<feature type="region of interest" description="Disordered" evidence="1">
    <location>
        <begin position="198"/>
        <end position="224"/>
    </location>
</feature>
<dbReference type="OrthoDB" id="28638at2759"/>
<dbReference type="Proteomes" id="UP000078348">
    <property type="component" value="Unassembled WGS sequence"/>
</dbReference>
<organism evidence="3 4">
    <name type="scientific">Blastocystis sp. subtype 1 (strain ATCC 50177 / NandII)</name>
    <dbReference type="NCBI Taxonomy" id="478820"/>
    <lineage>
        <taxon>Eukaryota</taxon>
        <taxon>Sar</taxon>
        <taxon>Stramenopiles</taxon>
        <taxon>Bigyra</taxon>
        <taxon>Opalozoa</taxon>
        <taxon>Opalinata</taxon>
        <taxon>Blastocystidae</taxon>
        <taxon>Blastocystis</taxon>
    </lineage>
</organism>
<evidence type="ECO:0000313" key="4">
    <source>
        <dbReference type="Proteomes" id="UP000078348"/>
    </source>
</evidence>
<evidence type="ECO:0000313" key="3">
    <source>
        <dbReference type="EMBL" id="OAO16799.1"/>
    </source>
</evidence>
<feature type="compositionally biased region" description="Basic and acidic residues" evidence="1">
    <location>
        <begin position="211"/>
        <end position="224"/>
    </location>
</feature>
<evidence type="ECO:0000256" key="2">
    <source>
        <dbReference type="SAM" id="SignalP"/>
    </source>
</evidence>
<name>A0A196SLL1_BLAHN</name>
<keyword evidence="4" id="KW-1185">Reference proteome</keyword>
<protein>
    <recommendedName>
        <fullName evidence="5">Signal sequence receptor subunit alpha</fullName>
    </recommendedName>
</protein>
<reference evidence="3 4" key="1">
    <citation type="submission" date="2016-05" db="EMBL/GenBank/DDBJ databases">
        <title>Nuclear genome of Blastocystis sp. subtype 1 NandII.</title>
        <authorList>
            <person name="Gentekaki E."/>
            <person name="Curtis B."/>
            <person name="Stairs C."/>
            <person name="Eme L."/>
            <person name="Herman E."/>
            <person name="Klimes V."/>
            <person name="Arias M.C."/>
            <person name="Elias M."/>
            <person name="Hilliou F."/>
            <person name="Klute M."/>
            <person name="Malik S.-B."/>
            <person name="Pightling A."/>
            <person name="Rachubinski R."/>
            <person name="Salas D."/>
            <person name="Schlacht A."/>
            <person name="Suga H."/>
            <person name="Archibald J."/>
            <person name="Ball S.G."/>
            <person name="Clark G."/>
            <person name="Dacks J."/>
            <person name="Van Der Giezen M."/>
            <person name="Tsaousis A."/>
            <person name="Roger A."/>
        </authorList>
    </citation>
    <scope>NUCLEOTIDE SEQUENCE [LARGE SCALE GENOMIC DNA]</scope>
    <source>
        <strain evidence="4">ATCC 50177 / NandII</strain>
    </source>
</reference>
<evidence type="ECO:0000256" key="1">
    <source>
        <dbReference type="SAM" id="MobiDB-lite"/>
    </source>
</evidence>
<sequence>MRSFSLVALCIIAVALCAPARNFDFTVDSYFCGSWKVQRKELTVDQKEPAKVMGMEIYNVSMNAADSMLFEFIDQVTNEAKAEQSFSLHMEDQTTVNGVAVADKVNPFDGVNLHFQVLVENNTYVAYGRNLAGNTFEVLVDSKDHFKLSVVADEGKHLIMLEASRNLPVPTPSFFQKYGNFIMMGVMLIVNLATSKMRAPQPQAAEGEEQGEAKEGAENKEKKE</sequence>
<keyword evidence="2" id="KW-0732">Signal</keyword>
<dbReference type="AlphaFoldDB" id="A0A196SLL1"/>
<dbReference type="EMBL" id="LXWW01000059">
    <property type="protein sequence ID" value="OAO16799.1"/>
    <property type="molecule type" value="Genomic_DNA"/>
</dbReference>
<evidence type="ECO:0008006" key="5">
    <source>
        <dbReference type="Google" id="ProtNLM"/>
    </source>
</evidence>
<feature type="chain" id="PRO_5008274698" description="Signal sequence receptor subunit alpha" evidence="2">
    <location>
        <begin position="18"/>
        <end position="224"/>
    </location>
</feature>
<feature type="signal peptide" evidence="2">
    <location>
        <begin position="1"/>
        <end position="17"/>
    </location>
</feature>
<proteinExistence type="predicted"/>